<dbReference type="InterPro" id="IPR036637">
    <property type="entry name" value="Phosphohistidine_dom_sf"/>
</dbReference>
<evidence type="ECO:0000259" key="21">
    <source>
        <dbReference type="Pfam" id="PF00391"/>
    </source>
</evidence>
<dbReference type="EC" id="2.7.3.9" evidence="6 17"/>
<feature type="binding site" evidence="20">
    <location>
        <position position="485"/>
    </location>
    <ligand>
        <name>Mg(2+)</name>
        <dbReference type="ChEBI" id="CHEBI:18420"/>
    </ligand>
</feature>
<dbReference type="PRINTS" id="PR01736">
    <property type="entry name" value="PHPHTRNFRASE"/>
</dbReference>
<evidence type="ECO:0000313" key="25">
    <source>
        <dbReference type="Proteomes" id="UP000009149"/>
    </source>
</evidence>
<keyword evidence="10 17" id="KW-0762">Sugar transport</keyword>
<dbReference type="InterPro" id="IPR024692">
    <property type="entry name" value="PTS_EI"/>
</dbReference>
<evidence type="ECO:0000256" key="17">
    <source>
        <dbReference type="PIRNR" id="PIRNR000732"/>
    </source>
</evidence>
<evidence type="ECO:0000256" key="6">
    <source>
        <dbReference type="ARBA" id="ARBA00012232"/>
    </source>
</evidence>
<dbReference type="Gene3D" id="3.20.20.60">
    <property type="entry name" value="Phosphoenolpyruvate-binding domains"/>
    <property type="match status" value="1"/>
</dbReference>
<evidence type="ECO:0000256" key="13">
    <source>
        <dbReference type="ARBA" id="ARBA00022723"/>
    </source>
</evidence>
<dbReference type="InterPro" id="IPR008279">
    <property type="entry name" value="PEP-util_enz_mobile_dom"/>
</dbReference>
<evidence type="ECO:0000256" key="5">
    <source>
        <dbReference type="ARBA" id="ARBA00007837"/>
    </source>
</evidence>
<feature type="domain" description="Phosphotransferase system enzyme I N-terminal" evidence="23">
    <location>
        <begin position="34"/>
        <end position="157"/>
    </location>
</feature>
<proteinExistence type="inferred from homology"/>
<dbReference type="HOGENOM" id="CLU_007308_7_0_0"/>
<comment type="similarity">
    <text evidence="5 17">Belongs to the PEP-utilizing enzyme family.</text>
</comment>
<gene>
    <name evidence="24" type="primary">ptsA</name>
    <name evidence="24" type="ordered locus">Minf_2249</name>
</gene>
<evidence type="ECO:0000256" key="12">
    <source>
        <dbReference type="ARBA" id="ARBA00022683"/>
    </source>
</evidence>
<sequence>MREGIGQKKKQLKDRGVFKNGLDMTGLKETAMEGYPASPGFAIGSALILQLEHEIVRQKTILPAELPGELERFEKAILQTKEELLRAKASLSSLGLTVEESLFDVQILALEDEMILQAVKEKLQRDLICVEAVYQDIIRSFIAGLNKIGEDEYLRERAIEIRDVAKRVLKKLKGEEGYNLVLEAPKILIADVLLLSDLVSLDLRHVAGIVTEDGSRTSHAVILARSQGIPAIVGVQGLLENVVNGQTVLVDGSKGILVVNPTEEKREAMRKQALSYLYFEGNEEKVFSHPVESLDGKRVTVSANIEFPQDIPVMLKNGADGIGLYRTEFLFLKSNRPPTEEEQYQQYKTVAEHAKPNQVIIRTLDLGADKVVAYLPWRWMEENPVLGARGIRISLKEKGMFKTQLRAILRAAVEGNLAVMFPMITDLSEVFAAKEMIEKAKAELSAQGLPFGELPCGIMIETPSSCLIAEHLAQEVDFFSIGSNDLVQYTLAVDRMNNNVDYLYQPFHPSILLLIRMAAEAAAKKNIPIGICGEMSSDLLLLPFFLALGIDRLSMGSVFIQRTKRAIQFLDVGKIKNSLETLWRAKTAQETFEILNQVARSFLPTCFFDR</sequence>
<keyword evidence="14 17" id="KW-0418">Kinase</keyword>
<evidence type="ECO:0000256" key="19">
    <source>
        <dbReference type="PIRSR" id="PIRSR000732-2"/>
    </source>
</evidence>
<dbReference type="InterPro" id="IPR006318">
    <property type="entry name" value="PTS_EI-like"/>
</dbReference>
<dbReference type="SUPFAM" id="SSF51621">
    <property type="entry name" value="Phosphoenolpyruvate/pyruvate domain"/>
    <property type="match status" value="1"/>
</dbReference>
<feature type="domain" description="PEP-utilising enzyme C-terminal" evidence="22">
    <location>
        <begin position="285"/>
        <end position="568"/>
    </location>
</feature>
<evidence type="ECO:0000256" key="7">
    <source>
        <dbReference type="ARBA" id="ARBA00016544"/>
    </source>
</evidence>
<keyword evidence="11 17" id="KW-0808">Transferase</keyword>
<dbReference type="InterPro" id="IPR036618">
    <property type="entry name" value="PtsI_HPr-bd_sf"/>
</dbReference>
<dbReference type="Pfam" id="PF00391">
    <property type="entry name" value="PEP-utilizers"/>
    <property type="match status" value="1"/>
</dbReference>
<name>B3E074_METI4</name>
<evidence type="ECO:0000256" key="14">
    <source>
        <dbReference type="ARBA" id="ARBA00022777"/>
    </source>
</evidence>
<evidence type="ECO:0000256" key="1">
    <source>
        <dbReference type="ARBA" id="ARBA00000683"/>
    </source>
</evidence>
<dbReference type="AlphaFoldDB" id="B3E074"/>
<evidence type="ECO:0000259" key="22">
    <source>
        <dbReference type="Pfam" id="PF02896"/>
    </source>
</evidence>
<dbReference type="STRING" id="481448.Minf_2249"/>
<evidence type="ECO:0000256" key="11">
    <source>
        <dbReference type="ARBA" id="ARBA00022679"/>
    </source>
</evidence>
<dbReference type="PANTHER" id="PTHR46244:SF3">
    <property type="entry name" value="PHOSPHOENOLPYRUVATE-PROTEIN PHOSPHOTRANSFERASE"/>
    <property type="match status" value="1"/>
</dbReference>
<reference evidence="24 25" key="1">
    <citation type="journal article" date="2008" name="Biol. Direct">
        <title>Complete genome sequence of the extremely acidophilic methanotroph isolate V4, Methylacidiphilum infernorum, a representative of the bacterial phylum Verrucomicrobia.</title>
        <authorList>
            <person name="Hou S."/>
            <person name="Makarova K.S."/>
            <person name="Saw J.H."/>
            <person name="Senin P."/>
            <person name="Ly B.V."/>
            <person name="Zhou Z."/>
            <person name="Ren Y."/>
            <person name="Wang J."/>
            <person name="Galperin M.Y."/>
            <person name="Omelchenko M.V."/>
            <person name="Wolf Y.I."/>
            <person name="Yutin N."/>
            <person name="Koonin E.V."/>
            <person name="Stott M.B."/>
            <person name="Mountain B.W."/>
            <person name="Crowe M.A."/>
            <person name="Smirnova A.V."/>
            <person name="Dunfield P.F."/>
            <person name="Feng L."/>
            <person name="Wang L."/>
            <person name="Alam M."/>
        </authorList>
    </citation>
    <scope>NUCLEOTIDE SEQUENCE [LARGE SCALE GENOMIC DNA]</scope>
    <source>
        <strain evidence="25">Isolate V4</strain>
    </source>
</reference>
<dbReference type="PIRSF" id="PIRSF000732">
    <property type="entry name" value="PTS_enzyme_I"/>
    <property type="match status" value="1"/>
</dbReference>
<keyword evidence="12 17" id="KW-0598">Phosphotransferase system</keyword>
<evidence type="ECO:0000259" key="23">
    <source>
        <dbReference type="Pfam" id="PF05524"/>
    </source>
</evidence>
<dbReference type="InterPro" id="IPR023151">
    <property type="entry name" value="PEP_util_CS"/>
</dbReference>
<dbReference type="InterPro" id="IPR015813">
    <property type="entry name" value="Pyrv/PenolPyrv_kinase-like_dom"/>
</dbReference>
<dbReference type="Pfam" id="PF05524">
    <property type="entry name" value="PEP-utilisers_N"/>
    <property type="match status" value="1"/>
</dbReference>
<feature type="binding site" evidence="20">
    <location>
        <position position="461"/>
    </location>
    <ligand>
        <name>Mg(2+)</name>
        <dbReference type="ChEBI" id="CHEBI:18420"/>
    </ligand>
</feature>
<evidence type="ECO:0000256" key="2">
    <source>
        <dbReference type="ARBA" id="ARBA00001946"/>
    </source>
</evidence>
<feature type="binding site" evidence="19">
    <location>
        <position position="495"/>
    </location>
    <ligand>
        <name>phosphoenolpyruvate</name>
        <dbReference type="ChEBI" id="CHEBI:58702"/>
    </ligand>
</feature>
<dbReference type="GO" id="GO:0016301">
    <property type="term" value="F:kinase activity"/>
    <property type="evidence" value="ECO:0007669"/>
    <property type="project" value="UniProtKB-KW"/>
</dbReference>
<keyword evidence="9 17" id="KW-0963">Cytoplasm</keyword>
<organism evidence="24 25">
    <name type="scientific">Methylacidiphilum infernorum (isolate V4)</name>
    <name type="common">Methylokorus infernorum (strain V4)</name>
    <dbReference type="NCBI Taxonomy" id="481448"/>
    <lineage>
        <taxon>Bacteria</taxon>
        <taxon>Pseudomonadati</taxon>
        <taxon>Verrucomicrobiota</taxon>
        <taxon>Methylacidiphilae</taxon>
        <taxon>Methylacidiphilales</taxon>
        <taxon>Methylacidiphilaceae</taxon>
        <taxon>Methylacidiphilum (ex Ratnadevi et al. 2023)</taxon>
    </lineage>
</organism>
<evidence type="ECO:0000256" key="3">
    <source>
        <dbReference type="ARBA" id="ARBA00002728"/>
    </source>
</evidence>
<comment type="cofactor">
    <cofactor evidence="2 17 20">
        <name>Mg(2+)</name>
        <dbReference type="ChEBI" id="CHEBI:18420"/>
    </cofactor>
</comment>
<dbReference type="PROSITE" id="PS00742">
    <property type="entry name" value="PEP_ENZYMES_2"/>
    <property type="match status" value="1"/>
</dbReference>
<dbReference type="Gene3D" id="3.50.30.10">
    <property type="entry name" value="Phosphohistidine domain"/>
    <property type="match status" value="1"/>
</dbReference>
<dbReference type="Proteomes" id="UP000009149">
    <property type="component" value="Chromosome"/>
</dbReference>
<keyword evidence="8 17" id="KW-0813">Transport</keyword>
<dbReference type="KEGG" id="min:Minf_2249"/>
<dbReference type="SUPFAM" id="SSF52009">
    <property type="entry name" value="Phosphohistidine domain"/>
    <property type="match status" value="1"/>
</dbReference>
<dbReference type="SUPFAM" id="SSF47831">
    <property type="entry name" value="Enzyme I of the PEP:sugar phosphotransferase system HPr-binding (sub)domain"/>
    <property type="match status" value="1"/>
</dbReference>
<feature type="binding site" evidence="19">
    <location>
        <position position="326"/>
    </location>
    <ligand>
        <name>phosphoenolpyruvate</name>
        <dbReference type="ChEBI" id="CHEBI:58702"/>
    </ligand>
</feature>
<dbReference type="Gene3D" id="1.10.274.10">
    <property type="entry name" value="PtsI, HPr-binding domain"/>
    <property type="match status" value="1"/>
</dbReference>
<evidence type="ECO:0000256" key="15">
    <source>
        <dbReference type="ARBA" id="ARBA00022842"/>
    </source>
</evidence>
<feature type="domain" description="PEP-utilising enzyme mobile" evidence="21">
    <location>
        <begin position="183"/>
        <end position="255"/>
    </location>
</feature>
<dbReference type="NCBIfam" id="TIGR01417">
    <property type="entry name" value="PTS_I_fam"/>
    <property type="match status" value="1"/>
</dbReference>
<comment type="catalytic activity">
    <reaction evidence="1 17">
        <text>L-histidyl-[protein] + phosphoenolpyruvate = N(pros)-phospho-L-histidyl-[protein] + pyruvate</text>
        <dbReference type="Rhea" id="RHEA:23880"/>
        <dbReference type="Rhea" id="RHEA-COMP:9745"/>
        <dbReference type="Rhea" id="RHEA-COMP:9746"/>
        <dbReference type="ChEBI" id="CHEBI:15361"/>
        <dbReference type="ChEBI" id="CHEBI:29979"/>
        <dbReference type="ChEBI" id="CHEBI:58702"/>
        <dbReference type="ChEBI" id="CHEBI:64837"/>
        <dbReference type="EC" id="2.7.3.9"/>
    </reaction>
</comment>
<accession>B3E074</accession>
<evidence type="ECO:0000256" key="18">
    <source>
        <dbReference type="PIRSR" id="PIRSR000732-1"/>
    </source>
</evidence>
<dbReference type="GO" id="GO:0008965">
    <property type="term" value="F:phosphoenolpyruvate-protein phosphotransferase activity"/>
    <property type="evidence" value="ECO:0007669"/>
    <property type="project" value="UniProtKB-EC"/>
</dbReference>
<feature type="active site" description="Proton donor" evidence="18">
    <location>
        <position position="532"/>
    </location>
</feature>
<dbReference type="Pfam" id="PF02896">
    <property type="entry name" value="PEP-utilizers_C"/>
    <property type="match status" value="1"/>
</dbReference>
<dbReference type="EMBL" id="CP000975">
    <property type="protein sequence ID" value="ACD84303.1"/>
    <property type="molecule type" value="Genomic_DNA"/>
</dbReference>
<comment type="function">
    <text evidence="3 17">General (non sugar-specific) component of the phosphoenolpyruvate-dependent sugar phosphotransferase system (sugar PTS). This major carbohydrate active-transport system catalyzes the phosphorylation of incoming sugar substrates concomitantly with their translocation across the cell membrane. Enzyme I transfers the phosphoryl group from phosphoenolpyruvate (PEP) to the phosphoryl carrier protein (HPr).</text>
</comment>
<dbReference type="GO" id="GO:0046872">
    <property type="term" value="F:metal ion binding"/>
    <property type="evidence" value="ECO:0007669"/>
    <property type="project" value="UniProtKB-KW"/>
</dbReference>
<dbReference type="PANTHER" id="PTHR46244">
    <property type="entry name" value="PHOSPHOENOLPYRUVATE-PROTEIN PHOSPHOTRANSFERASE"/>
    <property type="match status" value="1"/>
</dbReference>
<keyword evidence="13 17" id="KW-0479">Metal-binding</keyword>
<dbReference type="InterPro" id="IPR000121">
    <property type="entry name" value="PEP_util_C"/>
</dbReference>
<keyword evidence="24" id="KW-0670">Pyruvate</keyword>
<evidence type="ECO:0000256" key="4">
    <source>
        <dbReference type="ARBA" id="ARBA00004496"/>
    </source>
</evidence>
<dbReference type="GO" id="GO:0009401">
    <property type="term" value="P:phosphoenolpyruvate-dependent sugar phosphotransferase system"/>
    <property type="evidence" value="ECO:0007669"/>
    <property type="project" value="UniProtKB-KW"/>
</dbReference>
<evidence type="ECO:0000256" key="8">
    <source>
        <dbReference type="ARBA" id="ARBA00022448"/>
    </source>
</evidence>
<evidence type="ECO:0000256" key="16">
    <source>
        <dbReference type="ARBA" id="ARBA00033235"/>
    </source>
</evidence>
<evidence type="ECO:0000256" key="10">
    <source>
        <dbReference type="ARBA" id="ARBA00022597"/>
    </source>
</evidence>
<dbReference type="InterPro" id="IPR050499">
    <property type="entry name" value="PEP-utilizing_PTS_enzyme"/>
</dbReference>
<dbReference type="eggNOG" id="COG1080">
    <property type="taxonomic scope" value="Bacteria"/>
</dbReference>
<evidence type="ECO:0000256" key="20">
    <source>
        <dbReference type="PIRSR" id="PIRSR000732-3"/>
    </source>
</evidence>
<comment type="subcellular location">
    <subcellularLocation>
        <location evidence="4 17">Cytoplasm</location>
    </subcellularLocation>
</comment>
<feature type="binding site" evidence="19">
    <location>
        <position position="362"/>
    </location>
    <ligand>
        <name>phosphoenolpyruvate</name>
        <dbReference type="ChEBI" id="CHEBI:58702"/>
    </ligand>
</feature>
<evidence type="ECO:0000313" key="24">
    <source>
        <dbReference type="EMBL" id="ACD84303.1"/>
    </source>
</evidence>
<feature type="binding site" evidence="19">
    <location>
        <begin position="484"/>
        <end position="485"/>
    </location>
    <ligand>
        <name>phosphoenolpyruvate</name>
        <dbReference type="ChEBI" id="CHEBI:58702"/>
    </ligand>
</feature>
<dbReference type="GO" id="GO:0005737">
    <property type="term" value="C:cytoplasm"/>
    <property type="evidence" value="ECO:0007669"/>
    <property type="project" value="UniProtKB-SubCell"/>
</dbReference>
<feature type="active site" description="Tele-phosphohistidine intermediate" evidence="18">
    <location>
        <position position="219"/>
    </location>
</feature>
<dbReference type="InterPro" id="IPR008731">
    <property type="entry name" value="PTS_EIN"/>
</dbReference>
<keyword evidence="15 17" id="KW-0460">Magnesium</keyword>
<protein>
    <recommendedName>
        <fullName evidence="7 17">Phosphoenolpyruvate-protein phosphotransferase</fullName>
        <ecNumber evidence="6 17">2.7.3.9</ecNumber>
    </recommendedName>
    <alternativeName>
        <fullName evidence="16 17">Phosphotransferase system, enzyme I</fullName>
    </alternativeName>
</protein>
<dbReference type="InterPro" id="IPR040442">
    <property type="entry name" value="Pyrv_kinase-like_dom_sf"/>
</dbReference>
<evidence type="ECO:0000256" key="9">
    <source>
        <dbReference type="ARBA" id="ARBA00022490"/>
    </source>
</evidence>